<proteinExistence type="predicted"/>
<dbReference type="EMBL" id="AZAJ01000001">
    <property type="protein sequence ID" value="ETA68884.1"/>
    <property type="molecule type" value="Genomic_DNA"/>
</dbReference>
<name>W9DQM3_METTI</name>
<keyword evidence="2" id="KW-1185">Reference proteome</keyword>
<reference evidence="1 2" key="1">
    <citation type="submission" date="2013-08" db="EMBL/GenBank/DDBJ databases">
        <authorList>
            <consortium name="DOE Joint Genome Institute"/>
            <person name="Eisen J."/>
            <person name="Huntemann M."/>
            <person name="Han J."/>
            <person name="Chen A."/>
            <person name="Kyrpides N."/>
            <person name="Mavromatis K."/>
            <person name="Markowitz V."/>
            <person name="Palaniappan K."/>
            <person name="Ivanova N."/>
            <person name="Schaumberg A."/>
            <person name="Pati A."/>
            <person name="Liolios K."/>
            <person name="Nordberg H.P."/>
            <person name="Cantor M.N."/>
            <person name="Hua S.X."/>
            <person name="Woyke T."/>
        </authorList>
    </citation>
    <scope>NUCLEOTIDE SEQUENCE [LARGE SCALE GENOMIC DNA]</scope>
    <source>
        <strain evidence="1 2">DSM 2278</strain>
    </source>
</reference>
<protein>
    <submittedName>
        <fullName evidence="1">Uncharacterized protein</fullName>
    </submittedName>
</protein>
<accession>W9DQM3</accession>
<dbReference type="RefSeq" id="WP_023846018.1">
    <property type="nucleotide sequence ID" value="NZ_AZAJ01000001.1"/>
</dbReference>
<dbReference type="OrthoDB" id="386984at2157"/>
<evidence type="ECO:0000313" key="2">
    <source>
        <dbReference type="Proteomes" id="UP000019483"/>
    </source>
</evidence>
<dbReference type="AlphaFoldDB" id="W9DQM3"/>
<organism evidence="1 2">
    <name type="scientific">Methanolobus tindarius DSM 2278</name>
    <dbReference type="NCBI Taxonomy" id="1090322"/>
    <lineage>
        <taxon>Archaea</taxon>
        <taxon>Methanobacteriati</taxon>
        <taxon>Methanobacteriota</taxon>
        <taxon>Stenosarchaea group</taxon>
        <taxon>Methanomicrobia</taxon>
        <taxon>Methanosarcinales</taxon>
        <taxon>Methanosarcinaceae</taxon>
        <taxon>Methanolobus</taxon>
    </lineage>
</organism>
<sequence>MLTEINQNISFRDVTDHDSVNDGACSVKGCNEWSTHYVNIKLNDVDVFIDLCDKHANELEEELWTKVIENPNADGFCLEKGCDSLISKIATIEISGVPISITACDEHARNIGNVMVRGEEVIKVPTFKCIPRKDLDGGMMFLCPYCHEWHRHGIGNGHRVAHCRKNDSPLKETGYFIEMMSPDELMKVKECVDFHFED</sequence>
<dbReference type="STRING" id="1090322.MettiDRAFT_2372"/>
<dbReference type="Proteomes" id="UP000019483">
    <property type="component" value="Unassembled WGS sequence"/>
</dbReference>
<evidence type="ECO:0000313" key="1">
    <source>
        <dbReference type="EMBL" id="ETA68884.1"/>
    </source>
</evidence>
<comment type="caution">
    <text evidence="1">The sequence shown here is derived from an EMBL/GenBank/DDBJ whole genome shotgun (WGS) entry which is preliminary data.</text>
</comment>
<gene>
    <name evidence="1" type="ORF">MettiDRAFT_2372</name>
</gene>